<dbReference type="Proteomes" id="UP000032180">
    <property type="component" value="Chromosome 12"/>
</dbReference>
<feature type="region of interest" description="Disordered" evidence="1">
    <location>
        <begin position="64"/>
        <end position="84"/>
    </location>
</feature>
<reference evidence="2 3" key="1">
    <citation type="submission" date="2012-08" db="EMBL/GenBank/DDBJ databases">
        <title>Oryza genome evolution.</title>
        <authorList>
            <person name="Wing R.A."/>
        </authorList>
    </citation>
    <scope>NUCLEOTIDE SEQUENCE</scope>
</reference>
<dbReference type="EnsemblPlants" id="LPERR12G09050.1">
    <property type="protein sequence ID" value="LPERR12G09050.1"/>
    <property type="gene ID" value="LPERR12G09050"/>
</dbReference>
<organism evidence="2 3">
    <name type="scientific">Leersia perrieri</name>
    <dbReference type="NCBI Taxonomy" id="77586"/>
    <lineage>
        <taxon>Eukaryota</taxon>
        <taxon>Viridiplantae</taxon>
        <taxon>Streptophyta</taxon>
        <taxon>Embryophyta</taxon>
        <taxon>Tracheophyta</taxon>
        <taxon>Spermatophyta</taxon>
        <taxon>Magnoliopsida</taxon>
        <taxon>Liliopsida</taxon>
        <taxon>Poales</taxon>
        <taxon>Poaceae</taxon>
        <taxon>BOP clade</taxon>
        <taxon>Oryzoideae</taxon>
        <taxon>Oryzeae</taxon>
        <taxon>Oryzinae</taxon>
        <taxon>Leersia</taxon>
    </lineage>
</organism>
<dbReference type="AlphaFoldDB" id="A0A0D9XZ11"/>
<evidence type="ECO:0000313" key="3">
    <source>
        <dbReference type="Proteomes" id="UP000032180"/>
    </source>
</evidence>
<keyword evidence="3" id="KW-1185">Reference proteome</keyword>
<accession>A0A0D9XZ11</accession>
<name>A0A0D9XZ11_9ORYZ</name>
<evidence type="ECO:0000256" key="1">
    <source>
        <dbReference type="SAM" id="MobiDB-lite"/>
    </source>
</evidence>
<reference evidence="2" key="3">
    <citation type="submission" date="2015-04" db="UniProtKB">
        <authorList>
            <consortium name="EnsemblPlants"/>
        </authorList>
    </citation>
    <scope>IDENTIFICATION</scope>
</reference>
<dbReference type="HOGENOM" id="CLU_2137076_0_0_1"/>
<evidence type="ECO:0000313" key="2">
    <source>
        <dbReference type="EnsemblPlants" id="LPERR12G09050.1"/>
    </source>
</evidence>
<reference evidence="3" key="2">
    <citation type="submission" date="2013-12" db="EMBL/GenBank/DDBJ databases">
        <authorList>
            <person name="Yu Y."/>
            <person name="Lee S."/>
            <person name="de Baynast K."/>
            <person name="Wissotski M."/>
            <person name="Liu L."/>
            <person name="Talag J."/>
            <person name="Goicoechea J."/>
            <person name="Angelova A."/>
            <person name="Jetty R."/>
            <person name="Kudrna D."/>
            <person name="Golser W."/>
            <person name="Rivera L."/>
            <person name="Zhang J."/>
            <person name="Wing R."/>
        </authorList>
    </citation>
    <scope>NUCLEOTIDE SEQUENCE</scope>
</reference>
<dbReference type="Gramene" id="LPERR12G09050.1">
    <property type="protein sequence ID" value="LPERR12G09050.1"/>
    <property type="gene ID" value="LPERR12G09050"/>
</dbReference>
<proteinExistence type="predicted"/>
<protein>
    <submittedName>
        <fullName evidence="2">Uncharacterized protein</fullName>
    </submittedName>
</protein>
<sequence>MKKKPVQRLLHRGVIDSTKAWQPGHPQDARPHRHRLAALNATPMTPNCNTLAVAMDHTKSIDIDEANPRASMSNPPRKPSVVPDPNAAEAVLKQRRTLHVCLSTPHSAKPLAT</sequence>